<dbReference type="EMBL" id="SBII01000018">
    <property type="protein sequence ID" value="RWW91723.1"/>
    <property type="molecule type" value="Genomic_DNA"/>
</dbReference>
<proteinExistence type="predicted"/>
<accession>A0A444GL60</accession>
<dbReference type="Pfam" id="PF00665">
    <property type="entry name" value="rve"/>
    <property type="match status" value="1"/>
</dbReference>
<dbReference type="InterPro" id="IPR001584">
    <property type="entry name" value="Integrase_cat-core"/>
</dbReference>
<dbReference type="Proteomes" id="UP000287527">
    <property type="component" value="Unassembled WGS sequence"/>
</dbReference>
<evidence type="ECO:0000313" key="2">
    <source>
        <dbReference type="EMBL" id="RWW91723.1"/>
    </source>
</evidence>
<dbReference type="InterPro" id="IPR050900">
    <property type="entry name" value="Transposase_IS3/IS150/IS904"/>
</dbReference>
<dbReference type="InterPro" id="IPR036397">
    <property type="entry name" value="RNaseH_sf"/>
</dbReference>
<dbReference type="OrthoDB" id="9815231at2"/>
<protein>
    <submittedName>
        <fullName evidence="2">IS3 family transposase</fullName>
    </submittedName>
</protein>
<dbReference type="GO" id="GO:0003676">
    <property type="term" value="F:nucleic acid binding"/>
    <property type="evidence" value="ECO:0007669"/>
    <property type="project" value="InterPro"/>
</dbReference>
<dbReference type="PANTHER" id="PTHR46889:SF4">
    <property type="entry name" value="TRANSPOSASE INSO FOR INSERTION SEQUENCE ELEMENT IS911B-RELATED"/>
    <property type="match status" value="1"/>
</dbReference>
<dbReference type="Gene3D" id="3.30.420.10">
    <property type="entry name" value="Ribonuclease H-like superfamily/Ribonuclease H"/>
    <property type="match status" value="1"/>
</dbReference>
<dbReference type="AlphaFoldDB" id="A0A444GL60"/>
<organism evidence="2 3">
    <name type="scientific">Flavobacterium cerinum</name>
    <dbReference type="NCBI Taxonomy" id="2502784"/>
    <lineage>
        <taxon>Bacteria</taxon>
        <taxon>Pseudomonadati</taxon>
        <taxon>Bacteroidota</taxon>
        <taxon>Flavobacteriia</taxon>
        <taxon>Flavobacteriales</taxon>
        <taxon>Flavobacteriaceae</taxon>
        <taxon>Flavobacterium</taxon>
    </lineage>
</organism>
<dbReference type="PANTHER" id="PTHR46889">
    <property type="entry name" value="TRANSPOSASE INSF FOR INSERTION SEQUENCE IS3B-RELATED"/>
    <property type="match status" value="1"/>
</dbReference>
<keyword evidence="3" id="KW-1185">Reference proteome</keyword>
<name>A0A444GL60_9FLAO</name>
<evidence type="ECO:0000259" key="1">
    <source>
        <dbReference type="PROSITE" id="PS50994"/>
    </source>
</evidence>
<dbReference type="Pfam" id="PF13333">
    <property type="entry name" value="rve_2"/>
    <property type="match status" value="1"/>
</dbReference>
<comment type="caution">
    <text evidence="2">The sequence shown here is derived from an EMBL/GenBank/DDBJ whole genome shotgun (WGS) entry which is preliminary data.</text>
</comment>
<sequence length="269" mass="31316">MVLILSIAYTGKNWQFKNCKRTGDFRFSCFGKANQKTDEECVASNCFQKKYRVTTNSSHKYPVAENILDREFSAKNENEVWVSDITYINASLRWLYLTVVIDLFDRTVIGWALSTSLATKQTSIKALEMALANRQIKVDSSLVFHSDRGIQYTCKEFVQEISKNKSVIRSMSRKGNCWDNAVCESFFKTLKVELIYKNNYKTKQEAEKSISEYIKTFYNTQRRHTYLDNLTIPEYTRYNQMLYRLGSVASVCKDPRYSSTLNLDGQFTK</sequence>
<feature type="domain" description="Integrase catalytic" evidence="1">
    <location>
        <begin position="73"/>
        <end position="241"/>
    </location>
</feature>
<dbReference type="InterPro" id="IPR012337">
    <property type="entry name" value="RNaseH-like_sf"/>
</dbReference>
<gene>
    <name evidence="2" type="ORF">EPI11_18310</name>
</gene>
<dbReference type="SUPFAM" id="SSF53098">
    <property type="entry name" value="Ribonuclease H-like"/>
    <property type="match status" value="1"/>
</dbReference>
<dbReference type="NCBIfam" id="NF033516">
    <property type="entry name" value="transpos_IS3"/>
    <property type="match status" value="1"/>
</dbReference>
<reference evidence="2 3" key="1">
    <citation type="submission" date="2019-01" db="EMBL/GenBank/DDBJ databases">
        <title>Flavobacterium sp. nov.,isolated from freshwater.</title>
        <authorList>
            <person name="Zhang R."/>
            <person name="Du Z.-J."/>
        </authorList>
    </citation>
    <scope>NUCLEOTIDE SEQUENCE [LARGE SCALE GENOMIC DNA]</scope>
    <source>
        <strain evidence="2 3">1E403</strain>
    </source>
</reference>
<evidence type="ECO:0000313" key="3">
    <source>
        <dbReference type="Proteomes" id="UP000287527"/>
    </source>
</evidence>
<dbReference type="PROSITE" id="PS50994">
    <property type="entry name" value="INTEGRASE"/>
    <property type="match status" value="1"/>
</dbReference>
<dbReference type="InterPro" id="IPR048020">
    <property type="entry name" value="Transpos_IS3"/>
</dbReference>
<dbReference type="GO" id="GO:0015074">
    <property type="term" value="P:DNA integration"/>
    <property type="evidence" value="ECO:0007669"/>
    <property type="project" value="InterPro"/>
</dbReference>